<dbReference type="EMBL" id="JBHSON010000047">
    <property type="protein sequence ID" value="MFC5749949.1"/>
    <property type="molecule type" value="Genomic_DNA"/>
</dbReference>
<evidence type="ECO:0000313" key="5">
    <source>
        <dbReference type="EMBL" id="MFC5749949.1"/>
    </source>
</evidence>
<keyword evidence="3" id="KW-0560">Oxidoreductase</keyword>
<dbReference type="SUPFAM" id="SSF51197">
    <property type="entry name" value="Clavaminate synthase-like"/>
    <property type="match status" value="1"/>
</dbReference>
<reference evidence="6" key="1">
    <citation type="journal article" date="2019" name="Int. J. Syst. Evol. Microbiol.">
        <title>The Global Catalogue of Microorganisms (GCM) 10K type strain sequencing project: providing services to taxonomists for standard genome sequencing and annotation.</title>
        <authorList>
            <consortium name="The Broad Institute Genomics Platform"/>
            <consortium name="The Broad Institute Genome Sequencing Center for Infectious Disease"/>
            <person name="Wu L."/>
            <person name="Ma J."/>
        </authorList>
    </citation>
    <scope>NUCLEOTIDE SEQUENCE [LARGE SCALE GENOMIC DNA]</scope>
    <source>
        <strain evidence="6">KCTC 42087</strain>
    </source>
</reference>
<dbReference type="RefSeq" id="WP_378285675.1">
    <property type="nucleotide sequence ID" value="NZ_JBHSON010000047.1"/>
</dbReference>
<evidence type="ECO:0000256" key="2">
    <source>
        <dbReference type="ARBA" id="ARBA00023194"/>
    </source>
</evidence>
<dbReference type="Proteomes" id="UP001596074">
    <property type="component" value="Unassembled WGS sequence"/>
</dbReference>
<keyword evidence="2" id="KW-0045">Antibiotic biosynthesis</keyword>
<organism evidence="5 6">
    <name type="scientific">Actinomadura rugatobispora</name>
    <dbReference type="NCBI Taxonomy" id="1994"/>
    <lineage>
        <taxon>Bacteria</taxon>
        <taxon>Bacillati</taxon>
        <taxon>Actinomycetota</taxon>
        <taxon>Actinomycetes</taxon>
        <taxon>Streptosporangiales</taxon>
        <taxon>Thermomonosporaceae</taxon>
        <taxon>Actinomadura</taxon>
    </lineage>
</organism>
<feature type="domain" description="Fe2OG dioxygenase" evidence="4">
    <location>
        <begin position="180"/>
        <end position="287"/>
    </location>
</feature>
<comment type="caution">
    <text evidence="5">The sequence shown here is derived from an EMBL/GenBank/DDBJ whole genome shotgun (WGS) entry which is preliminary data.</text>
</comment>
<dbReference type="InterPro" id="IPR027443">
    <property type="entry name" value="IPNS-like_sf"/>
</dbReference>
<dbReference type="PANTHER" id="PTHR47990">
    <property type="entry name" value="2-OXOGLUTARATE (2OG) AND FE(II)-DEPENDENT OXYGENASE SUPERFAMILY PROTEIN-RELATED"/>
    <property type="match status" value="1"/>
</dbReference>
<keyword evidence="3" id="KW-0408">Iron</keyword>
<protein>
    <submittedName>
        <fullName evidence="5">Isopenicillin N synthase family dioxygenase</fullName>
    </submittedName>
</protein>
<keyword evidence="5" id="KW-0223">Dioxygenase</keyword>
<dbReference type="GO" id="GO:0051213">
    <property type="term" value="F:dioxygenase activity"/>
    <property type="evidence" value="ECO:0007669"/>
    <property type="project" value="UniProtKB-KW"/>
</dbReference>
<dbReference type="Pfam" id="PF14226">
    <property type="entry name" value="DIOX_N"/>
    <property type="match status" value="1"/>
</dbReference>
<gene>
    <name evidence="5" type="ORF">ACFPZN_30340</name>
</gene>
<comment type="pathway">
    <text evidence="1">Antibiotic biosynthesis.</text>
</comment>
<accession>A0ABW1A6U8</accession>
<dbReference type="InterPro" id="IPR005123">
    <property type="entry name" value="Oxoglu/Fe-dep_dioxygenase_dom"/>
</dbReference>
<keyword evidence="6" id="KW-1185">Reference proteome</keyword>
<dbReference type="InterPro" id="IPR026992">
    <property type="entry name" value="DIOX_N"/>
</dbReference>
<dbReference type="InterPro" id="IPR050231">
    <property type="entry name" value="Iron_ascorbate_oxido_reductase"/>
</dbReference>
<dbReference type="Gene3D" id="2.60.120.330">
    <property type="entry name" value="B-lactam Antibiotic, Isopenicillin N Synthase, Chain"/>
    <property type="match status" value="1"/>
</dbReference>
<comment type="similarity">
    <text evidence="3">Belongs to the iron/ascorbate-dependent oxidoreductase family.</text>
</comment>
<keyword evidence="3" id="KW-0479">Metal-binding</keyword>
<evidence type="ECO:0000256" key="3">
    <source>
        <dbReference type="RuleBase" id="RU003682"/>
    </source>
</evidence>
<name>A0ABW1A6U8_9ACTN</name>
<sequence length="328" mass="36190">MGVPLIDLSEGNGRHLALRVADASVRDGFFAITGHGVDAALIERMYVATKALFALPDAVKDGLVVDPVDPFGRGFSRSGAVAKASDEDARLVKAEATAPPDLCEVFSMAIAPERGYAEVPHPDLMRPNHWPPLAPGQEWIRETWLEYATEMSLLSDRIMRLFAIALDLPGTWFEEFIDREIGSLTANYYPKQFAAPRPGQIRKGEHTDWGSLTLLYQDSSAGGLQVMELDGSWSDVPVVEGAFLVNLGDLMARWTNDRWRSTVHRVVNPPRSGEPTERFSIPYFHQPNFDALIECIPTCLEPGEPPKYAPVTSGDHLLGKVSRMYATA</sequence>
<dbReference type="InterPro" id="IPR044861">
    <property type="entry name" value="IPNS-like_FE2OG_OXY"/>
</dbReference>
<proteinExistence type="inferred from homology"/>
<dbReference type="Pfam" id="PF03171">
    <property type="entry name" value="2OG-FeII_Oxy"/>
    <property type="match status" value="1"/>
</dbReference>
<evidence type="ECO:0000256" key="1">
    <source>
        <dbReference type="ARBA" id="ARBA00004792"/>
    </source>
</evidence>
<dbReference type="PROSITE" id="PS51471">
    <property type="entry name" value="FE2OG_OXY"/>
    <property type="match status" value="1"/>
</dbReference>
<evidence type="ECO:0000259" key="4">
    <source>
        <dbReference type="PROSITE" id="PS51471"/>
    </source>
</evidence>
<evidence type="ECO:0000313" key="6">
    <source>
        <dbReference type="Proteomes" id="UP001596074"/>
    </source>
</evidence>